<name>A0A0G1DQ66_9BACT</name>
<accession>A0A0G1DQ66</accession>
<protein>
    <submittedName>
        <fullName evidence="1">Uncharacterized protein</fullName>
    </submittedName>
</protein>
<proteinExistence type="predicted"/>
<reference evidence="1 2" key="1">
    <citation type="journal article" date="2015" name="Nature">
        <title>rRNA introns, odd ribosomes, and small enigmatic genomes across a large radiation of phyla.</title>
        <authorList>
            <person name="Brown C.T."/>
            <person name="Hug L.A."/>
            <person name="Thomas B.C."/>
            <person name="Sharon I."/>
            <person name="Castelle C.J."/>
            <person name="Singh A."/>
            <person name="Wilkins M.J."/>
            <person name="Williams K.H."/>
            <person name="Banfield J.F."/>
        </authorList>
    </citation>
    <scope>NUCLEOTIDE SEQUENCE [LARGE SCALE GENOMIC DNA]</scope>
</reference>
<dbReference type="Proteomes" id="UP000034646">
    <property type="component" value="Unassembled WGS sequence"/>
</dbReference>
<evidence type="ECO:0000313" key="1">
    <source>
        <dbReference type="EMBL" id="KKT00046.1"/>
    </source>
</evidence>
<comment type="caution">
    <text evidence="1">The sequence shown here is derived from an EMBL/GenBank/DDBJ whole genome shotgun (WGS) entry which is preliminary data.</text>
</comment>
<dbReference type="EMBL" id="LCFS01000014">
    <property type="protein sequence ID" value="KKT00046.1"/>
    <property type="molecule type" value="Genomic_DNA"/>
</dbReference>
<evidence type="ECO:0000313" key="2">
    <source>
        <dbReference type="Proteomes" id="UP000034646"/>
    </source>
</evidence>
<dbReference type="AlphaFoldDB" id="A0A0G1DQ66"/>
<gene>
    <name evidence="1" type="ORF">UV76_C0014G0025</name>
</gene>
<organism evidence="1 2">
    <name type="scientific">Candidatus Nomurabacteria bacterium GW2011_GWA2_43_15</name>
    <dbReference type="NCBI Taxonomy" id="1618738"/>
    <lineage>
        <taxon>Bacteria</taxon>
        <taxon>Candidatus Nomuraibacteriota</taxon>
    </lineage>
</organism>
<sequence length="74" mass="9160">MKDIHIYLLLHWRQYRIKLFERTLNVSLGGSERSPFGFLGQSFNFIFSALRYFLRPTNEFSYLFDFKYRYFRSI</sequence>